<gene>
    <name evidence="2" type="ORF">UT27_C0003G0044</name>
</gene>
<accession>A0A837HT54</accession>
<sequence>MKGFFMKKFLMAVAIIVVMTTMAHGQQVVLAPGRVPGVEGYLPVVVAGDGNQTTLLVRGPAGTAKKVGFDLFDQDGQASQLLVNGEPAVLFVAVTNPMTGKVVTELTWSGQFKVVWVKVTQPLNINGVPETSVSMALQKVIGAGVVPFAADLAPVEATKVATFYGGKRTGLAFCNPNDTTVTISITREGAEVVTKNLAPKAQVSLFLGELFSKFSSGVEFIRIDSSLPVAVMPLVTDGENFFTLSVDRVRGN</sequence>
<name>A0A837HT54_9BACT</name>
<proteinExistence type="predicted"/>
<evidence type="ECO:0000256" key="1">
    <source>
        <dbReference type="SAM" id="SignalP"/>
    </source>
</evidence>
<feature type="chain" id="PRO_5032536427" evidence="1">
    <location>
        <begin position="26"/>
        <end position="252"/>
    </location>
</feature>
<organism evidence="2 3">
    <name type="scientific">Candidatus Nomurabacteria bacterium GW2011_GWD2_39_12</name>
    <dbReference type="NCBI Taxonomy" id="1618759"/>
    <lineage>
        <taxon>Bacteria</taxon>
        <taxon>Candidatus Nomuraibacteriota</taxon>
    </lineage>
</organism>
<keyword evidence="1" id="KW-0732">Signal</keyword>
<dbReference type="AlphaFoldDB" id="A0A837HT54"/>
<dbReference type="Proteomes" id="UP000033998">
    <property type="component" value="Unassembled WGS sequence"/>
</dbReference>
<comment type="caution">
    <text evidence="2">The sequence shown here is derived from an EMBL/GenBank/DDBJ whole genome shotgun (WGS) entry which is preliminary data.</text>
</comment>
<protein>
    <submittedName>
        <fullName evidence="2">Uncharacterized protein</fullName>
    </submittedName>
</protein>
<dbReference type="EMBL" id="LBWE01000003">
    <property type="protein sequence ID" value="KKR02087.1"/>
    <property type="molecule type" value="Genomic_DNA"/>
</dbReference>
<evidence type="ECO:0000313" key="2">
    <source>
        <dbReference type="EMBL" id="KKR02087.1"/>
    </source>
</evidence>
<reference evidence="2 3" key="1">
    <citation type="journal article" date="2015" name="Nature">
        <title>rRNA introns, odd ribosomes, and small enigmatic genomes across a large radiation of phyla.</title>
        <authorList>
            <person name="Brown C.T."/>
            <person name="Hug L.A."/>
            <person name="Thomas B.C."/>
            <person name="Sharon I."/>
            <person name="Castelle C.J."/>
            <person name="Singh A."/>
            <person name="Wilkins M.J."/>
            <person name="Williams K.H."/>
            <person name="Banfield J.F."/>
        </authorList>
    </citation>
    <scope>NUCLEOTIDE SEQUENCE [LARGE SCALE GENOMIC DNA]</scope>
</reference>
<evidence type="ECO:0000313" key="3">
    <source>
        <dbReference type="Proteomes" id="UP000033998"/>
    </source>
</evidence>
<feature type="signal peptide" evidence="1">
    <location>
        <begin position="1"/>
        <end position="25"/>
    </location>
</feature>